<proteinExistence type="predicted"/>
<comment type="caution">
    <text evidence="2">The sequence shown here is derived from an EMBL/GenBank/DDBJ whole genome shotgun (WGS) entry which is preliminary data.</text>
</comment>
<keyword evidence="3" id="KW-1185">Reference proteome</keyword>
<feature type="domain" description="Reverse transcriptase Ty1/copia-type" evidence="1">
    <location>
        <begin position="2"/>
        <end position="70"/>
    </location>
</feature>
<dbReference type="Pfam" id="PF07727">
    <property type="entry name" value="RVT_2"/>
    <property type="match status" value="1"/>
</dbReference>
<organism evidence="2 3">
    <name type="scientific">Eucalyptus globulus</name>
    <name type="common">Tasmanian blue gum</name>
    <dbReference type="NCBI Taxonomy" id="34317"/>
    <lineage>
        <taxon>Eukaryota</taxon>
        <taxon>Viridiplantae</taxon>
        <taxon>Streptophyta</taxon>
        <taxon>Embryophyta</taxon>
        <taxon>Tracheophyta</taxon>
        <taxon>Spermatophyta</taxon>
        <taxon>Magnoliopsida</taxon>
        <taxon>eudicotyledons</taxon>
        <taxon>Gunneridae</taxon>
        <taxon>Pentapetalae</taxon>
        <taxon>rosids</taxon>
        <taxon>malvids</taxon>
        <taxon>Myrtales</taxon>
        <taxon>Myrtaceae</taxon>
        <taxon>Myrtoideae</taxon>
        <taxon>Eucalypteae</taxon>
        <taxon>Eucalyptus</taxon>
    </lineage>
</organism>
<gene>
    <name evidence="2" type="ORF">ACJRO7_034306</name>
</gene>
<dbReference type="EMBL" id="JBJKBG010000009">
    <property type="protein sequence ID" value="KAL3721934.1"/>
    <property type="molecule type" value="Genomic_DNA"/>
</dbReference>
<protein>
    <recommendedName>
        <fullName evidence="1">Reverse transcriptase Ty1/copia-type domain-containing protein</fullName>
    </recommendedName>
</protein>
<dbReference type="SUPFAM" id="SSF56672">
    <property type="entry name" value="DNA/RNA polymerases"/>
    <property type="match status" value="1"/>
</dbReference>
<name>A0ABD3J5Y4_EUCGL</name>
<dbReference type="InterPro" id="IPR013103">
    <property type="entry name" value="RVT_2"/>
</dbReference>
<accession>A0ABD3J5Y4</accession>
<evidence type="ECO:0000259" key="1">
    <source>
        <dbReference type="Pfam" id="PF07727"/>
    </source>
</evidence>
<dbReference type="InterPro" id="IPR043502">
    <property type="entry name" value="DNA/RNA_pol_sf"/>
</dbReference>
<dbReference type="CDD" id="cd09272">
    <property type="entry name" value="RNase_HI_RT_Ty1"/>
    <property type="match status" value="1"/>
</dbReference>
<dbReference type="Proteomes" id="UP001634007">
    <property type="component" value="Unassembled WGS sequence"/>
</dbReference>
<evidence type="ECO:0000313" key="2">
    <source>
        <dbReference type="EMBL" id="KAL3721934.1"/>
    </source>
</evidence>
<sequence length="232" mass="25978">MGNDEVAIKSLKKYLHTTFHIKDLGAPKYFLGIEIARSHQGISLSQRKFVLEIILEVGLSGCRPTVIPIEQNIRLTTADHTGETSQDDPILQDPTSYQKLVGKLIYLTMTKPDISYVVQNLSQFMHKPKESHMNAALKVVKYLKGCPGLMILLSRRCNMEMTAYCDADYATCPMSRRSITGFCIKLGDSLLSWKIEKQATVSLTSAEAEYWAMAKTTCEIVWIRGLLGDLGI</sequence>
<dbReference type="PANTHER" id="PTHR11439">
    <property type="entry name" value="GAG-POL-RELATED RETROTRANSPOSON"/>
    <property type="match status" value="1"/>
</dbReference>
<reference evidence="2 3" key="1">
    <citation type="submission" date="2024-11" db="EMBL/GenBank/DDBJ databases">
        <title>Chromosome-level genome assembly of Eucalyptus globulus Labill. provides insights into its genome evolution.</title>
        <authorList>
            <person name="Li X."/>
        </authorList>
    </citation>
    <scope>NUCLEOTIDE SEQUENCE [LARGE SCALE GENOMIC DNA]</scope>
    <source>
        <strain evidence="2">CL2024</strain>
        <tissue evidence="2">Fresh tender leaves</tissue>
    </source>
</reference>
<evidence type="ECO:0000313" key="3">
    <source>
        <dbReference type="Proteomes" id="UP001634007"/>
    </source>
</evidence>
<dbReference type="AlphaFoldDB" id="A0ABD3J5Y4"/>
<dbReference type="PANTHER" id="PTHR11439:SF511">
    <property type="match status" value="1"/>
</dbReference>